<dbReference type="Pfam" id="PF25164">
    <property type="entry name" value="CoiA_N"/>
    <property type="match status" value="1"/>
</dbReference>
<evidence type="ECO:0000313" key="2">
    <source>
        <dbReference type="EMBL" id="KAB7726691.1"/>
    </source>
</evidence>
<feature type="domain" description="Bacteriophage T5 Orf172 DNA-binding" evidence="1">
    <location>
        <begin position="261"/>
        <end position="344"/>
    </location>
</feature>
<dbReference type="InterPro" id="IPR057253">
    <property type="entry name" value="CoiA-like_N"/>
</dbReference>
<dbReference type="SMART" id="SM00974">
    <property type="entry name" value="T5orf172"/>
    <property type="match status" value="1"/>
</dbReference>
<name>A0A7J5TTL4_9BACT</name>
<dbReference type="InterPro" id="IPR018306">
    <property type="entry name" value="Phage_T5_Orf172_DNA-bd"/>
</dbReference>
<dbReference type="Proteomes" id="UP000488299">
    <property type="component" value="Unassembled WGS sequence"/>
</dbReference>
<evidence type="ECO:0000259" key="1">
    <source>
        <dbReference type="SMART" id="SM00974"/>
    </source>
</evidence>
<dbReference type="RefSeq" id="WP_152126764.1">
    <property type="nucleotide sequence ID" value="NZ_WELI01000014.1"/>
</dbReference>
<keyword evidence="3" id="KW-1185">Reference proteome</keyword>
<gene>
    <name evidence="2" type="ORF">F5984_23990</name>
</gene>
<sequence length="550" mass="63143">MAWLLYGQLADGELLHISEAARDDACGCFCPHCGTPLAAKKGKVKVHHFAHLGQTCAYVSVYDFLHIEHYVDTTLSLTEWARWKENDMTQTGIRLQAEQVQHQEEMTKLRADIDQARERLFEISQPHPNRKQRSKVRQTNFEVLTQWDAYVADHNAELPDLERVRDLESVEYKELYYISEGRWNGRYAKGLEAWPNQLWHEENKKLNWIPHWLSRGGLALLNDYGPLRRKLATAQLHLEAFQAERERFERFHLYFLLIEFESRPPLFKIGITSRTNLAERMAEIRQDLHTYHVTNVGILTELTGHAYLESYFKHKYAQQQTKLGKLTEYFSFDDDQLTIILDQLASLAPSPTKKGASRGESIKTGMAQARQQGVHVGRPQGLEANERFLQKPKSQQVAALIAGHPDWSLREIARQSGVAINTVCKVAKLLGASSEQLPAEEMLEQVDRNEPALAIPSLPRTVGYTDETDERRAKVIEELRAADDYMVITVMKRDDLGRQPIGMRMSRMNKVGPALASLINQDHDFCEALGEMIEEARRRRLGLPPRQLFP</sequence>
<reference evidence="2 3" key="1">
    <citation type="submission" date="2019-10" db="EMBL/GenBank/DDBJ databases">
        <title>Rudanella paleaurantiibacter sp. nov., isolated from sludge.</title>
        <authorList>
            <person name="Xu S.Q."/>
        </authorList>
    </citation>
    <scope>NUCLEOTIDE SEQUENCE [LARGE SCALE GENOMIC DNA]</scope>
    <source>
        <strain evidence="2 3">HX-22-17</strain>
    </source>
</reference>
<dbReference type="EMBL" id="WELI01000014">
    <property type="protein sequence ID" value="KAB7726691.1"/>
    <property type="molecule type" value="Genomic_DNA"/>
</dbReference>
<protein>
    <recommendedName>
        <fullName evidence="1">Bacteriophage T5 Orf172 DNA-binding domain-containing protein</fullName>
    </recommendedName>
</protein>
<organism evidence="2 3">
    <name type="scientific">Rudanella paleaurantiibacter</name>
    <dbReference type="NCBI Taxonomy" id="2614655"/>
    <lineage>
        <taxon>Bacteria</taxon>
        <taxon>Pseudomonadati</taxon>
        <taxon>Bacteroidota</taxon>
        <taxon>Cytophagia</taxon>
        <taxon>Cytophagales</taxon>
        <taxon>Cytophagaceae</taxon>
        <taxon>Rudanella</taxon>
    </lineage>
</organism>
<accession>A0A7J5TTL4</accession>
<proteinExistence type="predicted"/>
<comment type="caution">
    <text evidence="2">The sequence shown here is derived from an EMBL/GenBank/DDBJ whole genome shotgun (WGS) entry which is preliminary data.</text>
</comment>
<evidence type="ECO:0000313" key="3">
    <source>
        <dbReference type="Proteomes" id="UP000488299"/>
    </source>
</evidence>
<dbReference type="AlphaFoldDB" id="A0A7J5TTL4"/>